<dbReference type="EMBL" id="MIHH01000002">
    <property type="protein sequence ID" value="OIQ09912.1"/>
    <property type="molecule type" value="Genomic_DNA"/>
</dbReference>
<evidence type="ECO:0000313" key="1">
    <source>
        <dbReference type="EMBL" id="OIQ09912.1"/>
    </source>
</evidence>
<reference evidence="1 2" key="1">
    <citation type="submission" date="2016-08" db="EMBL/GenBank/DDBJ databases">
        <title>Genome-based comparison of Moorella thermoacetic strains.</title>
        <authorList>
            <person name="Poehlein A."/>
            <person name="Bengelsdorf F.R."/>
            <person name="Esser C."/>
            <person name="Duerre P."/>
            <person name="Daniel R."/>
        </authorList>
    </citation>
    <scope>NUCLEOTIDE SEQUENCE [LARGE SCALE GENOMIC DNA]</scope>
    <source>
        <strain evidence="1 2">DSM 11768</strain>
    </source>
</reference>
<dbReference type="Proteomes" id="UP000182743">
    <property type="component" value="Unassembled WGS sequence"/>
</dbReference>
<name>A0A1J5JWX0_NEOTH</name>
<sequence length="100" mass="12065">MSFDISELLTLYDVVTFSFPERYEDLMREIIEKATRLFGVRRLAIVLREGKRYKCIERWGFRRDEEVLERIKNGGENSFIYLMRNGDQGLLYYRASRKNL</sequence>
<evidence type="ECO:0000313" key="2">
    <source>
        <dbReference type="Proteomes" id="UP000182743"/>
    </source>
</evidence>
<gene>
    <name evidence="1" type="ORF">MOOR_07540</name>
</gene>
<proteinExistence type="predicted"/>
<protein>
    <submittedName>
        <fullName evidence="1">Uncharacterized protein</fullName>
    </submittedName>
</protein>
<accession>A0A1J5JWX0</accession>
<comment type="caution">
    <text evidence="1">The sequence shown here is derived from an EMBL/GenBank/DDBJ whole genome shotgun (WGS) entry which is preliminary data.</text>
</comment>
<organism evidence="1 2">
    <name type="scientific">Neomoorella thermoacetica</name>
    <name type="common">Clostridium thermoaceticum</name>
    <dbReference type="NCBI Taxonomy" id="1525"/>
    <lineage>
        <taxon>Bacteria</taxon>
        <taxon>Bacillati</taxon>
        <taxon>Bacillota</taxon>
        <taxon>Clostridia</taxon>
        <taxon>Neomoorellales</taxon>
        <taxon>Neomoorellaceae</taxon>
        <taxon>Neomoorella</taxon>
    </lineage>
</organism>
<dbReference type="AlphaFoldDB" id="A0A1J5JWX0"/>